<feature type="signal peptide" evidence="1">
    <location>
        <begin position="1"/>
        <end position="18"/>
    </location>
</feature>
<dbReference type="InParanoid" id="B4JXK5"/>
<dbReference type="CDD" id="cd00042">
    <property type="entry name" value="CY"/>
    <property type="match status" value="1"/>
</dbReference>
<dbReference type="EMBL" id="CH916376">
    <property type="protein sequence ID" value="EDV95104.1"/>
    <property type="molecule type" value="Genomic_DNA"/>
</dbReference>
<dbReference type="PANTHER" id="PTHR12319:SF2">
    <property type="entry name" value="CYSTATIN-LIKE PROTEIN-RELATED"/>
    <property type="match status" value="1"/>
</dbReference>
<name>B4JXK5_DROGR</name>
<evidence type="ECO:0000256" key="1">
    <source>
        <dbReference type="SAM" id="SignalP"/>
    </source>
</evidence>
<gene>
    <name evidence="3" type="primary">Dgri\GH17753</name>
    <name evidence="3" type="ORF">Dgri_GH17753</name>
</gene>
<evidence type="ECO:0000313" key="3">
    <source>
        <dbReference type="EMBL" id="EDV95104.1"/>
    </source>
</evidence>
<proteinExistence type="predicted"/>
<sequence length="124" mass="13304">MFVAKMLFVLAAVVLVSGTPQGFGGFGAPRILTESELESSRKVLQNSLTKLAAGEGPNYTISKILSASVQVVAGSLDKYSVELIDSAGEKKVCDVSIWTRSWLPNGTEVTFDCPNEQKVIKNHS</sequence>
<dbReference type="InterPro" id="IPR046350">
    <property type="entry name" value="Cystatin_sf"/>
</dbReference>
<dbReference type="Proteomes" id="UP000001070">
    <property type="component" value="Unassembled WGS sequence"/>
</dbReference>
<feature type="domain" description="Cystatin" evidence="2">
    <location>
        <begin position="27"/>
        <end position="114"/>
    </location>
</feature>
<protein>
    <submittedName>
        <fullName evidence="3">GH17753</fullName>
    </submittedName>
</protein>
<dbReference type="Gene3D" id="3.10.450.10">
    <property type="match status" value="1"/>
</dbReference>
<evidence type="ECO:0000313" key="4">
    <source>
        <dbReference type="Proteomes" id="UP000001070"/>
    </source>
</evidence>
<dbReference type="PANTHER" id="PTHR12319">
    <property type="entry name" value="CYSTATIN-RELATED"/>
    <property type="match status" value="1"/>
</dbReference>
<dbReference type="InterPro" id="IPR053128">
    <property type="entry name" value="Cystatin-like"/>
</dbReference>
<keyword evidence="4" id="KW-1185">Reference proteome</keyword>
<dbReference type="OrthoDB" id="1908104at2759"/>
<reference evidence="3 4" key="1">
    <citation type="journal article" date="2007" name="Nature">
        <title>Evolution of genes and genomes on the Drosophila phylogeny.</title>
        <authorList>
            <consortium name="Drosophila 12 Genomes Consortium"/>
            <person name="Clark A.G."/>
            <person name="Eisen M.B."/>
            <person name="Smith D.R."/>
            <person name="Bergman C.M."/>
            <person name="Oliver B."/>
            <person name="Markow T.A."/>
            <person name="Kaufman T.C."/>
            <person name="Kellis M."/>
            <person name="Gelbart W."/>
            <person name="Iyer V.N."/>
            <person name="Pollard D.A."/>
            <person name="Sackton T.B."/>
            <person name="Larracuente A.M."/>
            <person name="Singh N.D."/>
            <person name="Abad J.P."/>
            <person name="Abt D.N."/>
            <person name="Adryan B."/>
            <person name="Aguade M."/>
            <person name="Akashi H."/>
            <person name="Anderson W.W."/>
            <person name="Aquadro C.F."/>
            <person name="Ardell D.H."/>
            <person name="Arguello R."/>
            <person name="Artieri C.G."/>
            <person name="Barbash D.A."/>
            <person name="Barker D."/>
            <person name="Barsanti P."/>
            <person name="Batterham P."/>
            <person name="Batzoglou S."/>
            <person name="Begun D."/>
            <person name="Bhutkar A."/>
            <person name="Blanco E."/>
            <person name="Bosak S.A."/>
            <person name="Bradley R.K."/>
            <person name="Brand A.D."/>
            <person name="Brent M.R."/>
            <person name="Brooks A.N."/>
            <person name="Brown R.H."/>
            <person name="Butlin R.K."/>
            <person name="Caggese C."/>
            <person name="Calvi B.R."/>
            <person name="Bernardo de Carvalho A."/>
            <person name="Caspi A."/>
            <person name="Castrezana S."/>
            <person name="Celniker S.E."/>
            <person name="Chang J.L."/>
            <person name="Chapple C."/>
            <person name="Chatterji S."/>
            <person name="Chinwalla A."/>
            <person name="Civetta A."/>
            <person name="Clifton S.W."/>
            <person name="Comeron J.M."/>
            <person name="Costello J.C."/>
            <person name="Coyne J.A."/>
            <person name="Daub J."/>
            <person name="David R.G."/>
            <person name="Delcher A.L."/>
            <person name="Delehaunty K."/>
            <person name="Do C.B."/>
            <person name="Ebling H."/>
            <person name="Edwards K."/>
            <person name="Eickbush T."/>
            <person name="Evans J.D."/>
            <person name="Filipski A."/>
            <person name="Findeiss S."/>
            <person name="Freyhult E."/>
            <person name="Fulton L."/>
            <person name="Fulton R."/>
            <person name="Garcia A.C."/>
            <person name="Gardiner A."/>
            <person name="Garfield D.A."/>
            <person name="Garvin B.E."/>
            <person name="Gibson G."/>
            <person name="Gilbert D."/>
            <person name="Gnerre S."/>
            <person name="Godfrey J."/>
            <person name="Good R."/>
            <person name="Gotea V."/>
            <person name="Gravely B."/>
            <person name="Greenberg A.J."/>
            <person name="Griffiths-Jones S."/>
            <person name="Gross S."/>
            <person name="Guigo R."/>
            <person name="Gustafson E.A."/>
            <person name="Haerty W."/>
            <person name="Hahn M.W."/>
            <person name="Halligan D.L."/>
            <person name="Halpern A.L."/>
            <person name="Halter G.M."/>
            <person name="Han M.V."/>
            <person name="Heger A."/>
            <person name="Hillier L."/>
            <person name="Hinrichs A.S."/>
            <person name="Holmes I."/>
            <person name="Hoskins R.A."/>
            <person name="Hubisz M.J."/>
            <person name="Hultmark D."/>
            <person name="Huntley M.A."/>
            <person name="Jaffe D.B."/>
            <person name="Jagadeeshan S."/>
            <person name="Jeck W.R."/>
            <person name="Johnson J."/>
            <person name="Jones C.D."/>
            <person name="Jordan W.C."/>
            <person name="Karpen G.H."/>
            <person name="Kataoka E."/>
            <person name="Keightley P.D."/>
            <person name="Kheradpour P."/>
            <person name="Kirkness E.F."/>
            <person name="Koerich L.B."/>
            <person name="Kristiansen K."/>
            <person name="Kudrna D."/>
            <person name="Kulathinal R.J."/>
            <person name="Kumar S."/>
            <person name="Kwok R."/>
            <person name="Lander E."/>
            <person name="Langley C.H."/>
            <person name="Lapoint R."/>
            <person name="Lazzaro B.P."/>
            <person name="Lee S.J."/>
            <person name="Levesque L."/>
            <person name="Li R."/>
            <person name="Lin C.F."/>
            <person name="Lin M.F."/>
            <person name="Lindblad-Toh K."/>
            <person name="Llopart A."/>
            <person name="Long M."/>
            <person name="Low L."/>
            <person name="Lozovsky E."/>
            <person name="Lu J."/>
            <person name="Luo M."/>
            <person name="Machado C.A."/>
            <person name="Makalowski W."/>
            <person name="Marzo M."/>
            <person name="Matsuda M."/>
            <person name="Matzkin L."/>
            <person name="McAllister B."/>
            <person name="McBride C.S."/>
            <person name="McKernan B."/>
            <person name="McKernan K."/>
            <person name="Mendez-Lago M."/>
            <person name="Minx P."/>
            <person name="Mollenhauer M.U."/>
            <person name="Montooth K."/>
            <person name="Mount S.M."/>
            <person name="Mu X."/>
            <person name="Myers E."/>
            <person name="Negre B."/>
            <person name="Newfeld S."/>
            <person name="Nielsen R."/>
            <person name="Noor M.A."/>
            <person name="O'Grady P."/>
            <person name="Pachter L."/>
            <person name="Papaceit M."/>
            <person name="Parisi M.J."/>
            <person name="Parisi M."/>
            <person name="Parts L."/>
            <person name="Pedersen J.S."/>
            <person name="Pesole G."/>
            <person name="Phillippy A.M."/>
            <person name="Ponting C.P."/>
            <person name="Pop M."/>
            <person name="Porcelli D."/>
            <person name="Powell J.R."/>
            <person name="Prohaska S."/>
            <person name="Pruitt K."/>
            <person name="Puig M."/>
            <person name="Quesneville H."/>
            <person name="Ram K.R."/>
            <person name="Rand D."/>
            <person name="Rasmussen M.D."/>
            <person name="Reed L.K."/>
            <person name="Reenan R."/>
            <person name="Reily A."/>
            <person name="Remington K.A."/>
            <person name="Rieger T.T."/>
            <person name="Ritchie M.G."/>
            <person name="Robin C."/>
            <person name="Rogers Y.H."/>
            <person name="Rohde C."/>
            <person name="Rozas J."/>
            <person name="Rubenfield M.J."/>
            <person name="Ruiz A."/>
            <person name="Russo S."/>
            <person name="Salzberg S.L."/>
            <person name="Sanchez-Gracia A."/>
            <person name="Saranga D.J."/>
            <person name="Sato H."/>
            <person name="Schaeffer S.W."/>
            <person name="Schatz M.C."/>
            <person name="Schlenke T."/>
            <person name="Schwartz R."/>
            <person name="Segarra C."/>
            <person name="Singh R.S."/>
            <person name="Sirot L."/>
            <person name="Sirota M."/>
            <person name="Sisneros N.B."/>
            <person name="Smith C.D."/>
            <person name="Smith T.F."/>
            <person name="Spieth J."/>
            <person name="Stage D.E."/>
            <person name="Stark A."/>
            <person name="Stephan W."/>
            <person name="Strausberg R.L."/>
            <person name="Strempel S."/>
            <person name="Sturgill D."/>
            <person name="Sutton G."/>
            <person name="Sutton G.G."/>
            <person name="Tao W."/>
            <person name="Teichmann S."/>
            <person name="Tobari Y.N."/>
            <person name="Tomimura Y."/>
            <person name="Tsolas J.M."/>
            <person name="Valente V.L."/>
            <person name="Venter E."/>
            <person name="Venter J.C."/>
            <person name="Vicario S."/>
            <person name="Vieira F.G."/>
            <person name="Vilella A.J."/>
            <person name="Villasante A."/>
            <person name="Walenz B."/>
            <person name="Wang J."/>
            <person name="Wasserman M."/>
            <person name="Watts T."/>
            <person name="Wilson D."/>
            <person name="Wilson R.K."/>
            <person name="Wing R.A."/>
            <person name="Wolfner M.F."/>
            <person name="Wong A."/>
            <person name="Wong G.K."/>
            <person name="Wu C.I."/>
            <person name="Wu G."/>
            <person name="Yamamoto D."/>
            <person name="Yang H.P."/>
            <person name="Yang S.P."/>
            <person name="Yorke J.A."/>
            <person name="Yoshida K."/>
            <person name="Zdobnov E."/>
            <person name="Zhang P."/>
            <person name="Zhang Y."/>
            <person name="Zimin A.V."/>
            <person name="Baldwin J."/>
            <person name="Abdouelleil A."/>
            <person name="Abdulkadir J."/>
            <person name="Abebe A."/>
            <person name="Abera B."/>
            <person name="Abreu J."/>
            <person name="Acer S.C."/>
            <person name="Aftuck L."/>
            <person name="Alexander A."/>
            <person name="An P."/>
            <person name="Anderson E."/>
            <person name="Anderson S."/>
            <person name="Arachi H."/>
            <person name="Azer M."/>
            <person name="Bachantsang P."/>
            <person name="Barry A."/>
            <person name="Bayul T."/>
            <person name="Berlin A."/>
            <person name="Bessette D."/>
            <person name="Bloom T."/>
            <person name="Blye J."/>
            <person name="Boguslavskiy L."/>
            <person name="Bonnet C."/>
            <person name="Boukhgalter B."/>
            <person name="Bourzgui I."/>
            <person name="Brown A."/>
            <person name="Cahill P."/>
            <person name="Channer S."/>
            <person name="Cheshatsang Y."/>
            <person name="Chuda L."/>
            <person name="Citroen M."/>
            <person name="Collymore A."/>
            <person name="Cooke P."/>
            <person name="Costello M."/>
            <person name="D'Aco K."/>
            <person name="Daza R."/>
            <person name="De Haan G."/>
            <person name="DeGray S."/>
            <person name="DeMaso C."/>
            <person name="Dhargay N."/>
            <person name="Dooley K."/>
            <person name="Dooley E."/>
            <person name="Doricent M."/>
            <person name="Dorje P."/>
            <person name="Dorjee K."/>
            <person name="Dupes A."/>
            <person name="Elong R."/>
            <person name="Falk J."/>
            <person name="Farina A."/>
            <person name="Faro S."/>
            <person name="Ferguson D."/>
            <person name="Fisher S."/>
            <person name="Foley C.D."/>
            <person name="Franke A."/>
            <person name="Friedrich D."/>
            <person name="Gadbois L."/>
            <person name="Gearin G."/>
            <person name="Gearin C.R."/>
            <person name="Giannoukos G."/>
            <person name="Goode T."/>
            <person name="Graham J."/>
            <person name="Grandbois E."/>
            <person name="Grewal S."/>
            <person name="Gyaltsen K."/>
            <person name="Hafez N."/>
            <person name="Hagos B."/>
            <person name="Hall J."/>
            <person name="Henson C."/>
            <person name="Hollinger A."/>
            <person name="Honan T."/>
            <person name="Huard M.D."/>
            <person name="Hughes L."/>
            <person name="Hurhula B."/>
            <person name="Husby M.E."/>
            <person name="Kamat A."/>
            <person name="Kanga B."/>
            <person name="Kashin S."/>
            <person name="Khazanovich D."/>
            <person name="Kisner P."/>
            <person name="Lance K."/>
            <person name="Lara M."/>
            <person name="Lee W."/>
            <person name="Lennon N."/>
            <person name="Letendre F."/>
            <person name="LeVine R."/>
            <person name="Lipovsky A."/>
            <person name="Liu X."/>
            <person name="Liu J."/>
            <person name="Liu S."/>
            <person name="Lokyitsang T."/>
            <person name="Lokyitsang Y."/>
            <person name="Lubonja R."/>
            <person name="Lui A."/>
            <person name="MacDonald P."/>
            <person name="Magnisalis V."/>
            <person name="Maru K."/>
            <person name="Matthews C."/>
            <person name="McCusker W."/>
            <person name="McDonough S."/>
            <person name="Mehta T."/>
            <person name="Meldrim J."/>
            <person name="Meneus L."/>
            <person name="Mihai O."/>
            <person name="Mihalev A."/>
            <person name="Mihova T."/>
            <person name="Mittelman R."/>
            <person name="Mlenga V."/>
            <person name="Montmayeur A."/>
            <person name="Mulrain L."/>
            <person name="Navidi A."/>
            <person name="Naylor J."/>
            <person name="Negash T."/>
            <person name="Nguyen T."/>
            <person name="Nguyen N."/>
            <person name="Nicol R."/>
            <person name="Norbu C."/>
            <person name="Norbu N."/>
            <person name="Novod N."/>
            <person name="O'Neill B."/>
            <person name="Osman S."/>
            <person name="Markiewicz E."/>
            <person name="Oyono O.L."/>
            <person name="Patti C."/>
            <person name="Phunkhang P."/>
            <person name="Pierre F."/>
            <person name="Priest M."/>
            <person name="Raghuraman S."/>
            <person name="Rege F."/>
            <person name="Reyes R."/>
            <person name="Rise C."/>
            <person name="Rogov P."/>
            <person name="Ross K."/>
            <person name="Ryan E."/>
            <person name="Settipalli S."/>
            <person name="Shea T."/>
            <person name="Sherpa N."/>
            <person name="Shi L."/>
            <person name="Shih D."/>
            <person name="Sparrow T."/>
            <person name="Spaulding J."/>
            <person name="Stalker J."/>
            <person name="Stange-Thomann N."/>
            <person name="Stavropoulos S."/>
            <person name="Stone C."/>
            <person name="Strader C."/>
            <person name="Tesfaye S."/>
            <person name="Thomson T."/>
            <person name="Thoulutsang Y."/>
            <person name="Thoulutsang D."/>
            <person name="Topham K."/>
            <person name="Topping I."/>
            <person name="Tsamla T."/>
            <person name="Vassiliev H."/>
            <person name="Vo A."/>
            <person name="Wangchuk T."/>
            <person name="Wangdi T."/>
            <person name="Weiand M."/>
            <person name="Wilkinson J."/>
            <person name="Wilson A."/>
            <person name="Yadav S."/>
            <person name="Young G."/>
            <person name="Yu Q."/>
            <person name="Zembek L."/>
            <person name="Zhong D."/>
            <person name="Zimmer A."/>
            <person name="Zwirko Z."/>
            <person name="Jaffe D.B."/>
            <person name="Alvarez P."/>
            <person name="Brockman W."/>
            <person name="Butler J."/>
            <person name="Chin C."/>
            <person name="Gnerre S."/>
            <person name="Grabherr M."/>
            <person name="Kleber M."/>
            <person name="Mauceli E."/>
            <person name="MacCallum I."/>
        </authorList>
    </citation>
    <scope>NUCLEOTIDE SEQUENCE [LARGE SCALE GENOMIC DNA]</scope>
    <source>
        <strain evidence="4">Tucson 15287-2541.00</strain>
    </source>
</reference>
<dbReference type="SUPFAM" id="SSF54403">
    <property type="entry name" value="Cystatin/monellin"/>
    <property type="match status" value="1"/>
</dbReference>
<dbReference type="KEGG" id="dgr:6569173"/>
<organism evidence="4">
    <name type="scientific">Drosophila grimshawi</name>
    <name type="common">Hawaiian fruit fly</name>
    <name type="synonym">Idiomyia grimshawi</name>
    <dbReference type="NCBI Taxonomy" id="7222"/>
    <lineage>
        <taxon>Eukaryota</taxon>
        <taxon>Metazoa</taxon>
        <taxon>Ecdysozoa</taxon>
        <taxon>Arthropoda</taxon>
        <taxon>Hexapoda</taxon>
        <taxon>Insecta</taxon>
        <taxon>Pterygota</taxon>
        <taxon>Neoptera</taxon>
        <taxon>Endopterygota</taxon>
        <taxon>Diptera</taxon>
        <taxon>Brachycera</taxon>
        <taxon>Muscomorpha</taxon>
        <taxon>Ephydroidea</taxon>
        <taxon>Drosophilidae</taxon>
        <taxon>Drosophila</taxon>
        <taxon>Hawaiian Drosophila</taxon>
    </lineage>
</organism>
<dbReference type="HOGENOM" id="CLU_162219_0_0_1"/>
<dbReference type="AlphaFoldDB" id="B4JXK5"/>
<dbReference type="eggNOG" id="ENOG502SC50">
    <property type="taxonomic scope" value="Eukaryota"/>
</dbReference>
<dbReference type="InterPro" id="IPR000010">
    <property type="entry name" value="Cystatin_dom"/>
</dbReference>
<dbReference type="PhylomeDB" id="B4JXK5"/>
<dbReference type="SMART" id="SM00043">
    <property type="entry name" value="CY"/>
    <property type="match status" value="1"/>
</dbReference>
<accession>B4JXK5</accession>
<evidence type="ECO:0000259" key="2">
    <source>
        <dbReference type="SMART" id="SM00043"/>
    </source>
</evidence>
<keyword evidence="1" id="KW-0732">Signal</keyword>
<feature type="chain" id="PRO_5002809664" evidence="1">
    <location>
        <begin position="19"/>
        <end position="124"/>
    </location>
</feature>
<dbReference type="OMA" id="NCPNEPL"/>
<dbReference type="GO" id="GO:0004869">
    <property type="term" value="F:cysteine-type endopeptidase inhibitor activity"/>
    <property type="evidence" value="ECO:0007669"/>
    <property type="project" value="InterPro"/>
</dbReference>